<protein>
    <recommendedName>
        <fullName evidence="7">UPF0056 membrane protein</fullName>
    </recommendedName>
</protein>
<dbReference type="NCBIfam" id="TIGR00427">
    <property type="entry name" value="NAAT family transporter"/>
    <property type="match status" value="1"/>
</dbReference>
<keyword evidence="6 7" id="KW-0472">Membrane</keyword>
<comment type="caution">
    <text evidence="7">Lacks conserved residue(s) required for the propagation of feature annotation.</text>
</comment>
<dbReference type="NCBIfam" id="NF008228">
    <property type="entry name" value="PRK10995.1"/>
    <property type="match status" value="1"/>
</dbReference>
<evidence type="ECO:0000256" key="2">
    <source>
        <dbReference type="ARBA" id="ARBA00009784"/>
    </source>
</evidence>
<evidence type="ECO:0000313" key="9">
    <source>
        <dbReference type="Proteomes" id="UP000233398"/>
    </source>
</evidence>
<feature type="transmembrane region" description="Helical" evidence="7">
    <location>
        <begin position="20"/>
        <end position="47"/>
    </location>
</feature>
<dbReference type="AlphaFoldDB" id="A0A2N0VH08"/>
<dbReference type="Proteomes" id="UP000233398">
    <property type="component" value="Unassembled WGS sequence"/>
</dbReference>
<accession>A0A2N0VH08</accession>
<feature type="transmembrane region" description="Helical" evidence="7">
    <location>
        <begin position="59"/>
        <end position="85"/>
    </location>
</feature>
<sequence length="226" mass="24493">MFEWIPDTITDGTASHFLNWGGLLFASFTSLFSVVNPLAAMPLFLSLTDRFSDAERDQTALWASLYMLGVLIVFLLLGTFILSFFGISLPGIRIAGGLIIMRTAYSMLNPEKSGRKLTEEDEKAAMEKEDISFSPLALPLLSGPGSIAVVIGFATQAESMFDYLINGISIGLVVITTYGLLRLAPISAKYIGHTGLNVMTRLMGFIALAISVQFILSGIGRYFGIS</sequence>
<keyword evidence="4 7" id="KW-0812">Transmembrane</keyword>
<dbReference type="GO" id="GO:0005886">
    <property type="term" value="C:plasma membrane"/>
    <property type="evidence" value="ECO:0007669"/>
    <property type="project" value="UniProtKB-SubCell"/>
</dbReference>
<feature type="transmembrane region" description="Helical" evidence="7">
    <location>
        <begin position="136"/>
        <end position="157"/>
    </location>
</feature>
<evidence type="ECO:0000256" key="3">
    <source>
        <dbReference type="ARBA" id="ARBA00022475"/>
    </source>
</evidence>
<feature type="transmembrane region" description="Helical" evidence="7">
    <location>
        <begin position="202"/>
        <end position="223"/>
    </location>
</feature>
<feature type="transmembrane region" description="Helical" evidence="7">
    <location>
        <begin position="163"/>
        <end position="181"/>
    </location>
</feature>
<dbReference type="InterPro" id="IPR002771">
    <property type="entry name" value="Multi_antbiot-R_MarC"/>
</dbReference>
<dbReference type="PANTHER" id="PTHR33508">
    <property type="entry name" value="UPF0056 MEMBRANE PROTEIN YHCE"/>
    <property type="match status" value="1"/>
</dbReference>
<comment type="caution">
    <text evidence="8">The sequence shown here is derived from an EMBL/GenBank/DDBJ whole genome shotgun (WGS) entry which is preliminary data.</text>
</comment>
<keyword evidence="3" id="KW-1003">Cell membrane</keyword>
<dbReference type="OrthoDB" id="21094at2"/>
<evidence type="ECO:0000313" key="8">
    <source>
        <dbReference type="EMBL" id="PKD43428.1"/>
    </source>
</evidence>
<comment type="similarity">
    <text evidence="2 7">Belongs to the UPF0056 (MarC) family.</text>
</comment>
<dbReference type="PANTHER" id="PTHR33508:SF1">
    <property type="entry name" value="UPF0056 MEMBRANE PROTEIN YHCE"/>
    <property type="match status" value="1"/>
</dbReference>
<comment type="subcellular location">
    <subcellularLocation>
        <location evidence="1 7">Cell membrane</location>
        <topology evidence="1 7">Multi-pass membrane protein</topology>
    </subcellularLocation>
</comment>
<gene>
    <name evidence="8" type="ORF">CWD77_11260</name>
</gene>
<proteinExistence type="inferred from homology"/>
<evidence type="ECO:0000256" key="5">
    <source>
        <dbReference type="ARBA" id="ARBA00022989"/>
    </source>
</evidence>
<name>A0A2N0VH08_9BACT</name>
<evidence type="ECO:0000256" key="7">
    <source>
        <dbReference type="RuleBase" id="RU362048"/>
    </source>
</evidence>
<organism evidence="8 9">
    <name type="scientific">Rhodohalobacter barkolensis</name>
    <dbReference type="NCBI Taxonomy" id="2053187"/>
    <lineage>
        <taxon>Bacteria</taxon>
        <taxon>Pseudomonadati</taxon>
        <taxon>Balneolota</taxon>
        <taxon>Balneolia</taxon>
        <taxon>Balneolales</taxon>
        <taxon>Balneolaceae</taxon>
        <taxon>Rhodohalobacter</taxon>
    </lineage>
</organism>
<evidence type="ECO:0000256" key="4">
    <source>
        <dbReference type="ARBA" id="ARBA00022692"/>
    </source>
</evidence>
<reference evidence="8 9" key="1">
    <citation type="submission" date="2017-11" db="EMBL/GenBank/DDBJ databases">
        <title>Rhodohalobacter 15182 sp. nov., isolated from a salt lake.</title>
        <authorList>
            <person name="Han S."/>
        </authorList>
    </citation>
    <scope>NUCLEOTIDE SEQUENCE [LARGE SCALE GENOMIC DNA]</scope>
    <source>
        <strain evidence="8 9">15182</strain>
    </source>
</reference>
<evidence type="ECO:0000256" key="1">
    <source>
        <dbReference type="ARBA" id="ARBA00004651"/>
    </source>
</evidence>
<dbReference type="Pfam" id="PF01914">
    <property type="entry name" value="MarC"/>
    <property type="match status" value="1"/>
</dbReference>
<dbReference type="EMBL" id="PISP01000003">
    <property type="protein sequence ID" value="PKD43428.1"/>
    <property type="molecule type" value="Genomic_DNA"/>
</dbReference>
<keyword evidence="9" id="KW-1185">Reference proteome</keyword>
<evidence type="ECO:0000256" key="6">
    <source>
        <dbReference type="ARBA" id="ARBA00023136"/>
    </source>
</evidence>
<keyword evidence="5 7" id="KW-1133">Transmembrane helix</keyword>